<keyword evidence="4 6" id="KW-1133">Transmembrane helix</keyword>
<dbReference type="SUPFAM" id="SSF103481">
    <property type="entry name" value="Multidrug resistance efflux transporter EmrE"/>
    <property type="match status" value="2"/>
</dbReference>
<organism evidence="8 10">
    <name type="scientific">Devosia limi DSM 17137</name>
    <dbReference type="NCBI Taxonomy" id="1121477"/>
    <lineage>
        <taxon>Bacteria</taxon>
        <taxon>Pseudomonadati</taxon>
        <taxon>Pseudomonadota</taxon>
        <taxon>Alphaproteobacteria</taxon>
        <taxon>Hyphomicrobiales</taxon>
        <taxon>Devosiaceae</taxon>
        <taxon>Devosia</taxon>
    </lineage>
</organism>
<dbReference type="Pfam" id="PF00892">
    <property type="entry name" value="EamA"/>
    <property type="match status" value="2"/>
</dbReference>
<dbReference type="PATRIC" id="fig|1121477.3.peg.2016"/>
<dbReference type="Proteomes" id="UP000033608">
    <property type="component" value="Unassembled WGS sequence"/>
</dbReference>
<dbReference type="Proteomes" id="UP000184533">
    <property type="component" value="Unassembled WGS sequence"/>
</dbReference>
<keyword evidence="5 6" id="KW-0472">Membrane</keyword>
<feature type="transmembrane region" description="Helical" evidence="6">
    <location>
        <begin position="137"/>
        <end position="157"/>
    </location>
</feature>
<evidence type="ECO:0000256" key="2">
    <source>
        <dbReference type="ARBA" id="ARBA00009853"/>
    </source>
</evidence>
<feature type="transmembrane region" description="Helical" evidence="6">
    <location>
        <begin position="112"/>
        <end position="130"/>
    </location>
</feature>
<evidence type="ECO:0000256" key="6">
    <source>
        <dbReference type="SAM" id="Phobius"/>
    </source>
</evidence>
<feature type="transmembrane region" description="Helical" evidence="6">
    <location>
        <begin position="203"/>
        <end position="225"/>
    </location>
</feature>
<evidence type="ECO:0000313" key="9">
    <source>
        <dbReference type="EMBL" id="SHG00930.1"/>
    </source>
</evidence>
<dbReference type="STRING" id="1121477.SAMN02745223_04133"/>
<evidence type="ECO:0000313" key="8">
    <source>
        <dbReference type="EMBL" id="KKB86033.1"/>
    </source>
</evidence>
<feature type="transmembrane region" description="Helical" evidence="6">
    <location>
        <begin position="231"/>
        <end position="252"/>
    </location>
</feature>
<accession>A0A0F5LUN7</accession>
<evidence type="ECO:0000313" key="11">
    <source>
        <dbReference type="Proteomes" id="UP000184533"/>
    </source>
</evidence>
<dbReference type="EMBL" id="LAJF01000042">
    <property type="protein sequence ID" value="KKB86033.1"/>
    <property type="molecule type" value="Genomic_DNA"/>
</dbReference>
<feature type="transmembrane region" description="Helical" evidence="6">
    <location>
        <begin position="285"/>
        <end position="303"/>
    </location>
</feature>
<evidence type="ECO:0000256" key="3">
    <source>
        <dbReference type="ARBA" id="ARBA00022692"/>
    </source>
</evidence>
<dbReference type="GO" id="GO:0016020">
    <property type="term" value="C:membrane"/>
    <property type="evidence" value="ECO:0007669"/>
    <property type="project" value="UniProtKB-SubCell"/>
</dbReference>
<proteinExistence type="inferred from homology"/>
<dbReference type="InterPro" id="IPR037185">
    <property type="entry name" value="EmrE-like"/>
</dbReference>
<dbReference type="PANTHER" id="PTHR22911:SF6">
    <property type="entry name" value="SOLUTE CARRIER FAMILY 35 MEMBER G1"/>
    <property type="match status" value="1"/>
</dbReference>
<gene>
    <name evidence="9" type="ORF">SAMN02745223_04133</name>
    <name evidence="8" type="ORF">VW29_04690</name>
</gene>
<feature type="transmembrane region" description="Helical" evidence="6">
    <location>
        <begin position="259"/>
        <end position="279"/>
    </location>
</feature>
<evidence type="ECO:0000256" key="4">
    <source>
        <dbReference type="ARBA" id="ARBA00022989"/>
    </source>
</evidence>
<dbReference type="RefSeq" id="WP_046134137.1">
    <property type="nucleotide sequence ID" value="NZ_FQVC01000022.1"/>
</dbReference>
<reference evidence="9 11" key="2">
    <citation type="submission" date="2016-11" db="EMBL/GenBank/DDBJ databases">
        <authorList>
            <person name="Jaros S."/>
            <person name="Januszkiewicz K."/>
            <person name="Wedrychowicz H."/>
        </authorList>
    </citation>
    <scope>NUCLEOTIDE SEQUENCE [LARGE SCALE GENOMIC DNA]</scope>
    <source>
        <strain evidence="9 11">DSM 17137</strain>
    </source>
</reference>
<sequence length="321" mass="34060">MSAPAVQPASPAIGRQQRALHGIGLKVASVCIFVMMSSLLKAAEGIPAGQLVFYRSFFAIFPIVVYLAWRGQLVVGFKTANPGGHVLRGLIGVSSMGLGFYGLTKLPLPESIALSYATPLLLVMLSAILLKERVQLYRWSAVIIGLVGVLIMLWPRLTVFSGGAGMESAEAIGAIAALAAAGCAAFAMLQVRKLVQTERTETIVLYFSLSASVLALLSLPFGWVWPTPEQTVLLVLAGFAGGIAQIFLTASYRHADMSVIAPFEYTSLLLGLIVGYFAFGDVPTPAMIIGAAIVIGSGIFVILREHRLGLDRAKARQANTP</sequence>
<feature type="domain" description="EamA" evidence="7">
    <location>
        <begin position="27"/>
        <end position="153"/>
    </location>
</feature>
<dbReference type="AlphaFoldDB" id="A0A0F5LUN7"/>
<dbReference type="EMBL" id="FQVC01000022">
    <property type="protein sequence ID" value="SHG00930.1"/>
    <property type="molecule type" value="Genomic_DNA"/>
</dbReference>
<feature type="domain" description="EamA" evidence="7">
    <location>
        <begin position="172"/>
        <end position="301"/>
    </location>
</feature>
<feature type="transmembrane region" description="Helical" evidence="6">
    <location>
        <begin position="169"/>
        <end position="191"/>
    </location>
</feature>
<reference evidence="8 10" key="1">
    <citation type="submission" date="2015-03" db="EMBL/GenBank/DDBJ databases">
        <authorList>
            <person name="Hassan Y.I."/>
            <person name="Lepp D."/>
            <person name="Zhou T."/>
        </authorList>
    </citation>
    <scope>NUCLEOTIDE SEQUENCE [LARGE SCALE GENOMIC DNA]</scope>
    <source>
        <strain evidence="8 10">DSM 17137</strain>
    </source>
</reference>
<dbReference type="InterPro" id="IPR000620">
    <property type="entry name" value="EamA_dom"/>
</dbReference>
<keyword evidence="10" id="KW-1185">Reference proteome</keyword>
<feature type="transmembrane region" description="Helical" evidence="6">
    <location>
        <begin position="52"/>
        <end position="69"/>
    </location>
</feature>
<keyword evidence="3 6" id="KW-0812">Transmembrane</keyword>
<protein>
    <submittedName>
        <fullName evidence="8 9">Membrane protein</fullName>
    </submittedName>
</protein>
<feature type="transmembrane region" description="Helical" evidence="6">
    <location>
        <begin position="20"/>
        <end position="40"/>
    </location>
</feature>
<evidence type="ECO:0000256" key="5">
    <source>
        <dbReference type="ARBA" id="ARBA00023136"/>
    </source>
</evidence>
<comment type="subcellular location">
    <subcellularLocation>
        <location evidence="1">Membrane</location>
        <topology evidence="1">Multi-pass membrane protein</topology>
    </subcellularLocation>
</comment>
<dbReference type="PANTHER" id="PTHR22911">
    <property type="entry name" value="ACYL-MALONYL CONDENSING ENZYME-RELATED"/>
    <property type="match status" value="1"/>
</dbReference>
<evidence type="ECO:0000256" key="1">
    <source>
        <dbReference type="ARBA" id="ARBA00004141"/>
    </source>
</evidence>
<evidence type="ECO:0000259" key="7">
    <source>
        <dbReference type="Pfam" id="PF00892"/>
    </source>
</evidence>
<name>A0A0F5LUN7_9HYPH</name>
<comment type="similarity">
    <text evidence="2">Belongs to the drug/metabolite transporter (DMT) superfamily. 10 TMS drug/metabolite exporter (DME) (TC 2.A.7.3) family.</text>
</comment>
<evidence type="ECO:0000313" key="10">
    <source>
        <dbReference type="Proteomes" id="UP000033608"/>
    </source>
</evidence>